<dbReference type="GO" id="GO:0005524">
    <property type="term" value="F:ATP binding"/>
    <property type="evidence" value="ECO:0007669"/>
    <property type="project" value="UniProtKB-UniRule"/>
</dbReference>
<dbReference type="InterPro" id="IPR008271">
    <property type="entry name" value="Ser/Thr_kinase_AS"/>
</dbReference>
<keyword evidence="6 9" id="KW-0067">ATP-binding</keyword>
<dbReference type="GO" id="GO:0004674">
    <property type="term" value="F:protein serine/threonine kinase activity"/>
    <property type="evidence" value="ECO:0007669"/>
    <property type="project" value="UniProtKB-KW"/>
</dbReference>
<accession>A0A132B249</accession>
<dbReference type="InterPro" id="IPR017441">
    <property type="entry name" value="Protein_kinase_ATP_BS"/>
</dbReference>
<dbReference type="Proteomes" id="UP000070700">
    <property type="component" value="Unassembled WGS sequence"/>
</dbReference>
<evidence type="ECO:0000256" key="9">
    <source>
        <dbReference type="PROSITE-ProRule" id="PRU10141"/>
    </source>
</evidence>
<dbReference type="InterPro" id="IPR051334">
    <property type="entry name" value="SRPK"/>
</dbReference>
<keyword evidence="13" id="KW-1185">Reference proteome</keyword>
<dbReference type="Gene3D" id="3.30.200.20">
    <property type="entry name" value="Phosphorylase Kinase, domain 1"/>
    <property type="match status" value="1"/>
</dbReference>
<evidence type="ECO:0000256" key="5">
    <source>
        <dbReference type="ARBA" id="ARBA00022777"/>
    </source>
</evidence>
<evidence type="ECO:0000256" key="8">
    <source>
        <dbReference type="ARBA" id="ARBA00048679"/>
    </source>
</evidence>
<feature type="binding site" evidence="9">
    <location>
        <position position="73"/>
    </location>
    <ligand>
        <name>ATP</name>
        <dbReference type="ChEBI" id="CHEBI:30616"/>
    </ligand>
</feature>
<dbReference type="AlphaFoldDB" id="A0A132B249"/>
<name>A0A132B249_MOLSC</name>
<proteinExistence type="inferred from homology"/>
<dbReference type="InterPro" id="IPR011009">
    <property type="entry name" value="Kinase-like_dom_sf"/>
</dbReference>
<dbReference type="SUPFAM" id="SSF56112">
    <property type="entry name" value="Protein kinase-like (PK-like)"/>
    <property type="match status" value="1"/>
</dbReference>
<comment type="similarity">
    <text evidence="10">Belongs to the protein kinase superfamily.</text>
</comment>
<dbReference type="GO" id="GO:0050684">
    <property type="term" value="P:regulation of mRNA processing"/>
    <property type="evidence" value="ECO:0007669"/>
    <property type="project" value="TreeGrafter"/>
</dbReference>
<keyword evidence="2 10" id="KW-0723">Serine/threonine-protein kinase</keyword>
<organism evidence="12 13">
    <name type="scientific">Mollisia scopiformis</name>
    <name type="common">Conifer needle endophyte fungus</name>
    <name type="synonym">Phialocephala scopiformis</name>
    <dbReference type="NCBI Taxonomy" id="149040"/>
    <lineage>
        <taxon>Eukaryota</taxon>
        <taxon>Fungi</taxon>
        <taxon>Dikarya</taxon>
        <taxon>Ascomycota</taxon>
        <taxon>Pezizomycotina</taxon>
        <taxon>Leotiomycetes</taxon>
        <taxon>Helotiales</taxon>
        <taxon>Mollisiaceae</taxon>
        <taxon>Mollisia</taxon>
    </lineage>
</organism>
<gene>
    <name evidence="12" type="ORF">LY89DRAFT_702937</name>
</gene>
<dbReference type="EMBL" id="KQ947446">
    <property type="protein sequence ID" value="KUJ06460.1"/>
    <property type="molecule type" value="Genomic_DNA"/>
</dbReference>
<evidence type="ECO:0000256" key="6">
    <source>
        <dbReference type="ARBA" id="ARBA00022840"/>
    </source>
</evidence>
<evidence type="ECO:0000313" key="12">
    <source>
        <dbReference type="EMBL" id="KUJ06460.1"/>
    </source>
</evidence>
<evidence type="ECO:0000313" key="13">
    <source>
        <dbReference type="Proteomes" id="UP000070700"/>
    </source>
</evidence>
<comment type="catalytic activity">
    <reaction evidence="7">
        <text>L-threonyl-[protein] + ATP = O-phospho-L-threonyl-[protein] + ADP + H(+)</text>
        <dbReference type="Rhea" id="RHEA:46608"/>
        <dbReference type="Rhea" id="RHEA-COMP:11060"/>
        <dbReference type="Rhea" id="RHEA-COMP:11605"/>
        <dbReference type="ChEBI" id="CHEBI:15378"/>
        <dbReference type="ChEBI" id="CHEBI:30013"/>
        <dbReference type="ChEBI" id="CHEBI:30616"/>
        <dbReference type="ChEBI" id="CHEBI:61977"/>
        <dbReference type="ChEBI" id="CHEBI:456216"/>
        <dbReference type="EC" id="2.7.11.1"/>
    </reaction>
</comment>
<dbReference type="PANTHER" id="PTHR47634">
    <property type="entry name" value="PROTEIN KINASE DOMAIN-CONTAINING PROTEIN-RELATED"/>
    <property type="match status" value="1"/>
</dbReference>
<sequence>MLLRHLRSYVLLEEERLPGYNYKNFYPVNPGDVFNKRYKMISKLGWGTSSTVWLAQDNTRRALWESKRYVAVKVGVCGHMDEDAATHERNLSRYLGANPSHFGFNFVRVVQDSFKLAGPYGSHTCLVYEPMREPLNIFQRRFADGKVSPAALQVFIQLLLEALDYLHSECEIIHTDLKMDNILMSFENPSVLEEYVNQQAANPMPRKVIDGRTIYLSHNDFGLLQSFRLLPKITDLGLAQPGDTWETLRFPIQPPMYHAPENLGVLVWNMMEGKDLFQNFRTDQGDYDTRRHLGEMIALLGPPPKELLDRERAWGSVKWDGVLGRDGKPCPTARQYFGGPFLMMVFLYEDLIPKNVTLEGTVAAFQGDEKQLFLNFVKNMLQWVPEHRKSAKELLQDPWLGLPTGG</sequence>
<evidence type="ECO:0000256" key="7">
    <source>
        <dbReference type="ARBA" id="ARBA00047899"/>
    </source>
</evidence>
<dbReference type="PANTHER" id="PTHR47634:SF9">
    <property type="entry name" value="PROTEIN KINASE DOMAIN-CONTAINING PROTEIN-RELATED"/>
    <property type="match status" value="1"/>
</dbReference>
<dbReference type="RefSeq" id="XP_018060815.1">
    <property type="nucleotide sequence ID" value="XM_018217281.1"/>
</dbReference>
<comment type="catalytic activity">
    <reaction evidence="8">
        <text>L-seryl-[protein] + ATP = O-phospho-L-seryl-[protein] + ADP + H(+)</text>
        <dbReference type="Rhea" id="RHEA:17989"/>
        <dbReference type="Rhea" id="RHEA-COMP:9863"/>
        <dbReference type="Rhea" id="RHEA-COMP:11604"/>
        <dbReference type="ChEBI" id="CHEBI:15378"/>
        <dbReference type="ChEBI" id="CHEBI:29999"/>
        <dbReference type="ChEBI" id="CHEBI:30616"/>
        <dbReference type="ChEBI" id="CHEBI:83421"/>
        <dbReference type="ChEBI" id="CHEBI:456216"/>
        <dbReference type="EC" id="2.7.11.1"/>
    </reaction>
</comment>
<dbReference type="InterPro" id="IPR000719">
    <property type="entry name" value="Prot_kinase_dom"/>
</dbReference>
<dbReference type="PROSITE" id="PS00107">
    <property type="entry name" value="PROTEIN_KINASE_ATP"/>
    <property type="match status" value="1"/>
</dbReference>
<dbReference type="InParanoid" id="A0A132B249"/>
<dbReference type="Pfam" id="PF00069">
    <property type="entry name" value="Pkinase"/>
    <property type="match status" value="1"/>
</dbReference>
<dbReference type="PROSITE" id="PS50011">
    <property type="entry name" value="PROTEIN_KINASE_DOM"/>
    <property type="match status" value="1"/>
</dbReference>
<keyword evidence="5 12" id="KW-0418">Kinase</keyword>
<evidence type="ECO:0000256" key="2">
    <source>
        <dbReference type="ARBA" id="ARBA00022527"/>
    </source>
</evidence>
<dbReference type="GO" id="GO:0000245">
    <property type="term" value="P:spliceosomal complex assembly"/>
    <property type="evidence" value="ECO:0007669"/>
    <property type="project" value="TreeGrafter"/>
</dbReference>
<dbReference type="OrthoDB" id="5979581at2759"/>
<dbReference type="PROSITE" id="PS00108">
    <property type="entry name" value="PROTEIN_KINASE_ST"/>
    <property type="match status" value="1"/>
</dbReference>
<keyword evidence="4 9" id="KW-0547">Nucleotide-binding</keyword>
<reference evidence="12 13" key="1">
    <citation type="submission" date="2015-10" db="EMBL/GenBank/DDBJ databases">
        <title>Full genome of DAOMC 229536 Phialocephala scopiformis, a fungal endophyte of spruce producing the potent anti-insectan compound rugulosin.</title>
        <authorList>
            <consortium name="DOE Joint Genome Institute"/>
            <person name="Walker A.K."/>
            <person name="Frasz S.L."/>
            <person name="Seifert K.A."/>
            <person name="Miller J.D."/>
            <person name="Mondo S.J."/>
            <person name="Labutti K."/>
            <person name="Lipzen A."/>
            <person name="Dockter R."/>
            <person name="Kennedy M."/>
            <person name="Grigoriev I.V."/>
            <person name="Spatafora J.W."/>
        </authorList>
    </citation>
    <scope>NUCLEOTIDE SEQUENCE [LARGE SCALE GENOMIC DNA]</scope>
    <source>
        <strain evidence="12 13">CBS 120377</strain>
    </source>
</reference>
<evidence type="ECO:0000256" key="1">
    <source>
        <dbReference type="ARBA" id="ARBA00012513"/>
    </source>
</evidence>
<feature type="domain" description="Protein kinase" evidence="11">
    <location>
        <begin position="38"/>
        <end position="400"/>
    </location>
</feature>
<evidence type="ECO:0000256" key="3">
    <source>
        <dbReference type="ARBA" id="ARBA00022679"/>
    </source>
</evidence>
<dbReference type="Gene3D" id="1.10.510.10">
    <property type="entry name" value="Transferase(Phosphotransferase) domain 1"/>
    <property type="match status" value="1"/>
</dbReference>
<protein>
    <recommendedName>
        <fullName evidence="1">non-specific serine/threonine protein kinase</fullName>
        <ecNumber evidence="1">2.7.11.1</ecNumber>
    </recommendedName>
</protein>
<keyword evidence="3" id="KW-0808">Transferase</keyword>
<evidence type="ECO:0000256" key="4">
    <source>
        <dbReference type="ARBA" id="ARBA00022741"/>
    </source>
</evidence>
<evidence type="ECO:0000256" key="10">
    <source>
        <dbReference type="RuleBase" id="RU000304"/>
    </source>
</evidence>
<dbReference type="EC" id="2.7.11.1" evidence="1"/>
<dbReference type="GeneID" id="28827007"/>
<dbReference type="SMART" id="SM00220">
    <property type="entry name" value="S_TKc"/>
    <property type="match status" value="1"/>
</dbReference>
<dbReference type="KEGG" id="psco:LY89DRAFT_702937"/>
<evidence type="ECO:0000259" key="11">
    <source>
        <dbReference type="PROSITE" id="PS50011"/>
    </source>
</evidence>